<keyword evidence="3" id="KW-1185">Reference proteome</keyword>
<name>A0A4S3PQH5_9BACI</name>
<evidence type="ECO:0000256" key="1">
    <source>
        <dbReference type="SAM" id="Phobius"/>
    </source>
</evidence>
<accession>A0A4S3PQH5</accession>
<reference evidence="2 3" key="1">
    <citation type="journal article" date="2019" name="Indoor Air">
        <title>Impacts of indoor surface finishes on bacterial viability.</title>
        <authorList>
            <person name="Hu J."/>
            <person name="Maamar S.B."/>
            <person name="Glawe A.J."/>
            <person name="Gottel N."/>
            <person name="Gilbert J.A."/>
            <person name="Hartmann E.M."/>
        </authorList>
    </citation>
    <scope>NUCLEOTIDE SEQUENCE [LARGE SCALE GENOMIC DNA]</scope>
    <source>
        <strain evidence="2 3">AF060A6</strain>
    </source>
</reference>
<dbReference type="EMBL" id="SLUB01000023">
    <property type="protein sequence ID" value="THE11859.1"/>
    <property type="molecule type" value="Genomic_DNA"/>
</dbReference>
<dbReference type="AlphaFoldDB" id="A0A4S3PQH5"/>
<keyword evidence="1" id="KW-0472">Membrane</keyword>
<comment type="caution">
    <text evidence="2">The sequence shown here is derived from an EMBL/GenBank/DDBJ whole genome shotgun (WGS) entry which is preliminary data.</text>
</comment>
<gene>
    <name evidence="2" type="ORF">E1I69_13310</name>
</gene>
<keyword evidence="1" id="KW-1133">Transmembrane helix</keyword>
<proteinExistence type="predicted"/>
<dbReference type="Proteomes" id="UP000306477">
    <property type="component" value="Unassembled WGS sequence"/>
</dbReference>
<sequence length="62" mass="6920">MKVKLPKLSILLMAIYLIGGIVIILVPMAPGPGNIDWDVMVISYMGYLYLVIATLIYYKMGK</sequence>
<evidence type="ECO:0000313" key="3">
    <source>
        <dbReference type="Proteomes" id="UP000306477"/>
    </source>
</evidence>
<evidence type="ECO:0000313" key="2">
    <source>
        <dbReference type="EMBL" id="THE11859.1"/>
    </source>
</evidence>
<dbReference type="RefSeq" id="WP_136380074.1">
    <property type="nucleotide sequence ID" value="NZ_SLUB01000023.1"/>
</dbReference>
<feature type="transmembrane region" description="Helical" evidence="1">
    <location>
        <begin position="9"/>
        <end position="29"/>
    </location>
</feature>
<protein>
    <submittedName>
        <fullName evidence="2">Uncharacterized protein</fullName>
    </submittedName>
</protein>
<keyword evidence="1" id="KW-0812">Transmembrane</keyword>
<organism evidence="2 3">
    <name type="scientific">Bacillus timonensis</name>
    <dbReference type="NCBI Taxonomy" id="1033734"/>
    <lineage>
        <taxon>Bacteria</taxon>
        <taxon>Bacillati</taxon>
        <taxon>Bacillota</taxon>
        <taxon>Bacilli</taxon>
        <taxon>Bacillales</taxon>
        <taxon>Bacillaceae</taxon>
        <taxon>Bacillus</taxon>
    </lineage>
</organism>
<feature type="transmembrane region" description="Helical" evidence="1">
    <location>
        <begin position="41"/>
        <end position="58"/>
    </location>
</feature>